<keyword evidence="3" id="KW-1133">Transmembrane helix</keyword>
<evidence type="ECO:0000313" key="6">
    <source>
        <dbReference type="Proteomes" id="UP001151287"/>
    </source>
</evidence>
<evidence type="ECO:0000256" key="1">
    <source>
        <dbReference type="ARBA" id="ARBA00009219"/>
    </source>
</evidence>
<dbReference type="InterPro" id="IPR036291">
    <property type="entry name" value="NAD(P)-bd_dom_sf"/>
</dbReference>
<dbReference type="GO" id="GO:0006694">
    <property type="term" value="P:steroid biosynthetic process"/>
    <property type="evidence" value="ECO:0007669"/>
    <property type="project" value="InterPro"/>
</dbReference>
<feature type="transmembrane region" description="Helical" evidence="3">
    <location>
        <begin position="421"/>
        <end position="442"/>
    </location>
</feature>
<proteinExistence type="inferred from homology"/>
<reference evidence="5" key="1">
    <citation type="journal article" date="2022" name="Cell">
        <title>Repeat-based holocentromeres influence genome architecture and karyotype evolution.</title>
        <authorList>
            <person name="Hofstatter P.G."/>
            <person name="Thangavel G."/>
            <person name="Lux T."/>
            <person name="Neumann P."/>
            <person name="Vondrak T."/>
            <person name="Novak P."/>
            <person name="Zhang M."/>
            <person name="Costa L."/>
            <person name="Castellani M."/>
            <person name="Scott A."/>
            <person name="Toegelov H."/>
            <person name="Fuchs J."/>
            <person name="Mata-Sucre Y."/>
            <person name="Dias Y."/>
            <person name="Vanzela A.L.L."/>
            <person name="Huettel B."/>
            <person name="Almeida C.C.S."/>
            <person name="Simkova H."/>
            <person name="Souza G."/>
            <person name="Pedrosa-Harand A."/>
            <person name="Macas J."/>
            <person name="Mayer K.F.X."/>
            <person name="Houben A."/>
            <person name="Marques A."/>
        </authorList>
    </citation>
    <scope>NUCLEOTIDE SEQUENCE</scope>
    <source>
        <strain evidence="5">RhyBre1mFocal</strain>
    </source>
</reference>
<dbReference type="PANTHER" id="PTHR43245:SF51">
    <property type="entry name" value="SHORT CHAIN DEHYDROGENASE_REDUCTASE FAMILY 42E, MEMBER 2"/>
    <property type="match status" value="1"/>
</dbReference>
<dbReference type="Proteomes" id="UP001151287">
    <property type="component" value="Unassembled WGS sequence"/>
</dbReference>
<dbReference type="GO" id="GO:0016616">
    <property type="term" value="F:oxidoreductase activity, acting on the CH-OH group of donors, NAD or NADP as acceptor"/>
    <property type="evidence" value="ECO:0007669"/>
    <property type="project" value="InterPro"/>
</dbReference>
<keyword evidence="3" id="KW-0812">Transmembrane</keyword>
<dbReference type="Pfam" id="PF01073">
    <property type="entry name" value="3Beta_HSD"/>
    <property type="match status" value="1"/>
</dbReference>
<feature type="domain" description="3-beta hydroxysteroid dehydrogenase/isomerase" evidence="4">
    <location>
        <begin position="15"/>
        <end position="296"/>
    </location>
</feature>
<keyword evidence="2" id="KW-0560">Oxidoreductase</keyword>
<dbReference type="InterPro" id="IPR002225">
    <property type="entry name" value="3Beta_OHSteriod_DH/Estase"/>
</dbReference>
<dbReference type="InterPro" id="IPR050177">
    <property type="entry name" value="Lipid_A_modif_metabolic_enz"/>
</dbReference>
<protein>
    <recommendedName>
        <fullName evidence="4">3-beta hydroxysteroid dehydrogenase/isomerase domain-containing protein</fullName>
    </recommendedName>
</protein>
<name>A0A9Q0D2K9_9POAL</name>
<dbReference type="InterPro" id="IPR028110">
    <property type="entry name" value="TMEM254"/>
</dbReference>
<organism evidence="5 6">
    <name type="scientific">Rhynchospora breviuscula</name>
    <dbReference type="NCBI Taxonomy" id="2022672"/>
    <lineage>
        <taxon>Eukaryota</taxon>
        <taxon>Viridiplantae</taxon>
        <taxon>Streptophyta</taxon>
        <taxon>Embryophyta</taxon>
        <taxon>Tracheophyta</taxon>
        <taxon>Spermatophyta</taxon>
        <taxon>Magnoliopsida</taxon>
        <taxon>Liliopsida</taxon>
        <taxon>Poales</taxon>
        <taxon>Cyperaceae</taxon>
        <taxon>Cyperoideae</taxon>
        <taxon>Rhynchosporeae</taxon>
        <taxon>Rhynchospora</taxon>
    </lineage>
</organism>
<dbReference type="AlphaFoldDB" id="A0A9Q0D2K9"/>
<dbReference type="SUPFAM" id="SSF51735">
    <property type="entry name" value="NAD(P)-binding Rossmann-fold domains"/>
    <property type="match status" value="1"/>
</dbReference>
<keyword evidence="3" id="KW-0472">Membrane</keyword>
<comment type="similarity">
    <text evidence="1">Belongs to the 3-beta-HSD family.</text>
</comment>
<dbReference type="PANTHER" id="PTHR43245">
    <property type="entry name" value="BIFUNCTIONAL POLYMYXIN RESISTANCE PROTEIN ARNA"/>
    <property type="match status" value="1"/>
</dbReference>
<accession>A0A9Q0D2K9</accession>
<evidence type="ECO:0000256" key="2">
    <source>
        <dbReference type="ARBA" id="ARBA00023002"/>
    </source>
</evidence>
<evidence type="ECO:0000313" key="5">
    <source>
        <dbReference type="EMBL" id="KAJ1704619.1"/>
    </source>
</evidence>
<feature type="transmembrane region" description="Helical" evidence="3">
    <location>
        <begin position="304"/>
        <end position="323"/>
    </location>
</feature>
<sequence>MHLSENEGIEGRSFVVTGGLGTVGSALCLELARRGARQVRSLHLPSASPSEPSPLHSSLRQAGVILIHGDVTKKKDVDKALRGAHCVFHLASFGESGKDTLQAGRVHDTNITGTCNVLDSCREFGIRRLVYLSSYNVVFGGKEILNGNEASPYYPIDSNPDPFGRSKCIAEQLVLKTNGLPAKSKNGAHLYTCAVRPALVYGPGEKHLLRLVSLAKLGLLYYKIGDENVKTDWVYVENLVLALLLASMGLLDDIPGREGQPVAAGQAYFINDGSPVNTFEFIVNPLLRSLDYGVPKLRMDLKQALIMSRVCWFVYMLLFPWLGKKWLPQPFILPPEAYKLGVRHYFSILKAREELGYIPLVSPRDGVNATVSYFQEKKRRELDGPTIYAWLFVMLGILAIFCAAFLPPIGPLYFNYWIHIFVFRSVSVIRLVFVLAVVLHVGEGMYAYYLARKVDPENSKGWFWQTTALGFTSLQCLLKRARSKNE</sequence>
<feature type="transmembrane region" description="Helical" evidence="3">
    <location>
        <begin position="387"/>
        <end position="409"/>
    </location>
</feature>
<keyword evidence="6" id="KW-1185">Reference proteome</keyword>
<evidence type="ECO:0000256" key="3">
    <source>
        <dbReference type="SAM" id="Phobius"/>
    </source>
</evidence>
<dbReference type="Pfam" id="PF14934">
    <property type="entry name" value="TMEM254"/>
    <property type="match status" value="1"/>
</dbReference>
<evidence type="ECO:0000259" key="4">
    <source>
        <dbReference type="Pfam" id="PF01073"/>
    </source>
</evidence>
<dbReference type="OrthoDB" id="2735536at2759"/>
<comment type="caution">
    <text evidence="5">The sequence shown here is derived from an EMBL/GenBank/DDBJ whole genome shotgun (WGS) entry which is preliminary data.</text>
</comment>
<dbReference type="Gene3D" id="3.40.50.720">
    <property type="entry name" value="NAD(P)-binding Rossmann-like Domain"/>
    <property type="match status" value="1"/>
</dbReference>
<dbReference type="EMBL" id="JAMQYH010000001">
    <property type="protein sequence ID" value="KAJ1704619.1"/>
    <property type="molecule type" value="Genomic_DNA"/>
</dbReference>
<gene>
    <name evidence="5" type="ORF">LUZ63_004398</name>
</gene>